<keyword evidence="3 5" id="KW-0288">FMN</keyword>
<feature type="binding site" evidence="5">
    <location>
        <position position="189"/>
    </location>
    <ligand>
        <name>FMN</name>
        <dbReference type="ChEBI" id="CHEBI:58210"/>
    </ligand>
</feature>
<dbReference type="Pfam" id="PF10590">
    <property type="entry name" value="PNP_phzG_C"/>
    <property type="match status" value="1"/>
</dbReference>
<dbReference type="Gene3D" id="2.30.110.10">
    <property type="entry name" value="Electron Transport, Fmn-binding Protein, Chain A"/>
    <property type="match status" value="1"/>
</dbReference>
<feature type="domain" description="Pyridoxamine 5'-phosphate oxidase N-terminal" evidence="6">
    <location>
        <begin position="42"/>
        <end position="161"/>
    </location>
</feature>
<dbReference type="RefSeq" id="WP_221625350.1">
    <property type="nucleotide sequence ID" value="NZ_VFOM01000001.1"/>
</dbReference>
<evidence type="ECO:0000256" key="4">
    <source>
        <dbReference type="ARBA" id="ARBA00023002"/>
    </source>
</evidence>
<evidence type="ECO:0000313" key="8">
    <source>
        <dbReference type="EMBL" id="TQL47214.1"/>
    </source>
</evidence>
<feature type="binding site" evidence="5">
    <location>
        <begin position="146"/>
        <end position="147"/>
    </location>
    <ligand>
        <name>FMN</name>
        <dbReference type="ChEBI" id="CHEBI:58210"/>
    </ligand>
</feature>
<dbReference type="Pfam" id="PF01243">
    <property type="entry name" value="PNPOx_N"/>
    <property type="match status" value="1"/>
</dbReference>
<evidence type="ECO:0000259" key="7">
    <source>
        <dbReference type="Pfam" id="PF10590"/>
    </source>
</evidence>
<accession>A0A542YGV3</accession>
<dbReference type="AlphaFoldDB" id="A0A542YGV3"/>
<dbReference type="InterPro" id="IPR011576">
    <property type="entry name" value="Pyridox_Oxase_N"/>
</dbReference>
<dbReference type="NCBIfam" id="NF004231">
    <property type="entry name" value="PRK05679.1"/>
    <property type="match status" value="1"/>
</dbReference>
<dbReference type="InterPro" id="IPR019576">
    <property type="entry name" value="Pyridoxamine_oxidase_dimer_C"/>
</dbReference>
<keyword evidence="9" id="KW-1185">Reference proteome</keyword>
<evidence type="ECO:0000259" key="6">
    <source>
        <dbReference type="Pfam" id="PF01243"/>
    </source>
</evidence>
<keyword evidence="4" id="KW-0560">Oxidoreductase</keyword>
<evidence type="ECO:0000256" key="2">
    <source>
        <dbReference type="ARBA" id="ARBA00022630"/>
    </source>
</evidence>
<evidence type="ECO:0000256" key="1">
    <source>
        <dbReference type="ARBA" id="ARBA00007301"/>
    </source>
</evidence>
<dbReference type="PANTHER" id="PTHR10851">
    <property type="entry name" value="PYRIDOXINE-5-PHOSPHATE OXIDASE"/>
    <property type="match status" value="1"/>
</dbReference>
<dbReference type="InterPro" id="IPR012349">
    <property type="entry name" value="Split_barrel_FMN-bd"/>
</dbReference>
<dbReference type="PANTHER" id="PTHR10851:SF0">
    <property type="entry name" value="PYRIDOXINE-5'-PHOSPHATE OXIDASE"/>
    <property type="match status" value="1"/>
</dbReference>
<reference evidence="8 9" key="1">
    <citation type="submission" date="2019-06" db="EMBL/GenBank/DDBJ databases">
        <title>Sequencing the genomes of 1000 actinobacteria strains.</title>
        <authorList>
            <person name="Klenk H.-P."/>
        </authorList>
    </citation>
    <scope>NUCLEOTIDE SEQUENCE [LARGE SCALE GENOMIC DNA]</scope>
    <source>
        <strain evidence="8 9">DSM 26477</strain>
    </source>
</reference>
<comment type="similarity">
    <text evidence="1">Belongs to the pyridoxamine 5'-phosphate oxidase family.</text>
</comment>
<feature type="binding site" evidence="5">
    <location>
        <position position="199"/>
    </location>
    <ligand>
        <name>FMN</name>
        <dbReference type="ChEBI" id="CHEBI:58210"/>
    </ligand>
</feature>
<evidence type="ECO:0000313" key="9">
    <source>
        <dbReference type="Proteomes" id="UP000317998"/>
    </source>
</evidence>
<gene>
    <name evidence="8" type="ORF">FB562_0266</name>
</gene>
<feature type="binding site" evidence="5">
    <location>
        <begin position="67"/>
        <end position="72"/>
    </location>
    <ligand>
        <name>FMN</name>
        <dbReference type="ChEBI" id="CHEBI:58210"/>
    </ligand>
</feature>
<evidence type="ECO:0000256" key="3">
    <source>
        <dbReference type="ARBA" id="ARBA00022643"/>
    </source>
</evidence>
<organism evidence="8 9">
    <name type="scientific">Homoserinimonas aerilata</name>
    <dbReference type="NCBI Taxonomy" id="1162970"/>
    <lineage>
        <taxon>Bacteria</taxon>
        <taxon>Bacillati</taxon>
        <taxon>Actinomycetota</taxon>
        <taxon>Actinomycetes</taxon>
        <taxon>Micrococcales</taxon>
        <taxon>Microbacteriaceae</taxon>
        <taxon>Homoserinimonas</taxon>
    </lineage>
</organism>
<dbReference type="Proteomes" id="UP000317998">
    <property type="component" value="Unassembled WGS sequence"/>
</dbReference>
<name>A0A542YGV3_9MICO</name>
<feature type="domain" description="Pyridoxine 5'-phosphate oxidase dimerisation C-terminal" evidence="7">
    <location>
        <begin position="176"/>
        <end position="216"/>
    </location>
</feature>
<dbReference type="InterPro" id="IPR000659">
    <property type="entry name" value="Pyridox_Oxase"/>
</dbReference>
<dbReference type="GO" id="GO:0008615">
    <property type="term" value="P:pyridoxine biosynthetic process"/>
    <property type="evidence" value="ECO:0007669"/>
    <property type="project" value="InterPro"/>
</dbReference>
<keyword evidence="2" id="KW-0285">Flavoprotein</keyword>
<dbReference type="PIRSF" id="PIRSF000190">
    <property type="entry name" value="Pyd_amn-ph_oxd"/>
    <property type="match status" value="1"/>
</dbReference>
<feature type="binding site" evidence="5">
    <location>
        <position position="111"/>
    </location>
    <ligand>
        <name>FMN</name>
        <dbReference type="ChEBI" id="CHEBI:58210"/>
    </ligand>
</feature>
<dbReference type="EMBL" id="VFOM01000001">
    <property type="protein sequence ID" value="TQL47214.1"/>
    <property type="molecule type" value="Genomic_DNA"/>
</dbReference>
<comment type="cofactor">
    <cofactor evidence="5">
        <name>FMN</name>
        <dbReference type="ChEBI" id="CHEBI:58210"/>
    </cofactor>
    <text evidence="5">Binds 1 FMN per subunit.</text>
</comment>
<evidence type="ECO:0000256" key="5">
    <source>
        <dbReference type="PIRSR" id="PIRSR000190-2"/>
    </source>
</evidence>
<comment type="caution">
    <text evidence="8">The sequence shown here is derived from an EMBL/GenBank/DDBJ whole genome shotgun (WGS) entry which is preliminary data.</text>
</comment>
<sequence>MTAQRRPPHLDTISGTIDLELPEFDAPPSDPFAVLRDWVAAAVRVGVAEPFAVSLATADAHGRPSNRTVLAKSLDASGLLFVSSGGSAKGSELAANPYAAALMYWKETRQQLRLSGRVTPIAAAESDAMFAARPIAAQASAVASHQSEPLADPAGLRAEADSLAAAGLALTRPADWGGYLLRPDTIEFWHGSVDRLHRRLRYELTPAGWTHTRLYP</sequence>
<protein>
    <submittedName>
        <fullName evidence="8">Pyridoxamine 5'-phosphate oxidase</fullName>
    </submittedName>
</protein>
<dbReference type="GO" id="GO:0004733">
    <property type="term" value="F:pyridoxamine phosphate oxidase activity"/>
    <property type="evidence" value="ECO:0007669"/>
    <property type="project" value="InterPro"/>
</dbReference>
<dbReference type="SUPFAM" id="SSF50475">
    <property type="entry name" value="FMN-binding split barrel"/>
    <property type="match status" value="1"/>
</dbReference>
<feature type="binding site" evidence="5">
    <location>
        <position position="89"/>
    </location>
    <ligand>
        <name>FMN</name>
        <dbReference type="ChEBI" id="CHEBI:58210"/>
    </ligand>
</feature>
<dbReference type="GO" id="GO:0010181">
    <property type="term" value="F:FMN binding"/>
    <property type="evidence" value="ECO:0007669"/>
    <property type="project" value="InterPro"/>
</dbReference>
<proteinExistence type="inferred from homology"/>